<dbReference type="AlphaFoldDB" id="A0A1Q9H7P3"/>
<protein>
    <submittedName>
        <fullName evidence="6">Uncharacterized protein</fullName>
    </submittedName>
</protein>
<proteinExistence type="inferred from homology"/>
<dbReference type="GO" id="GO:0022857">
    <property type="term" value="F:transmembrane transporter activity"/>
    <property type="evidence" value="ECO:0007669"/>
    <property type="project" value="InterPro"/>
</dbReference>
<dbReference type="GO" id="GO:0016020">
    <property type="term" value="C:membrane"/>
    <property type="evidence" value="ECO:0007669"/>
    <property type="project" value="InterPro"/>
</dbReference>
<reference evidence="6 7" key="1">
    <citation type="submission" date="2016-09" db="EMBL/GenBank/DDBJ databases">
        <title>Photobacterium proteolyticum sp. nov. a protease producing bacterium isolated from ocean sediments of Laizhou Bay.</title>
        <authorList>
            <person name="Li Y."/>
        </authorList>
    </citation>
    <scope>NUCLEOTIDE SEQUENCE [LARGE SCALE GENOMIC DNA]</scope>
    <source>
        <strain evidence="6 7">13-12</strain>
    </source>
</reference>
<dbReference type="PANTHER" id="PTHR30367">
    <property type="entry name" value="P-HYDROXYBENZOIC ACID EFFLUX PUMP SUBUNIT AAEA-RELATED"/>
    <property type="match status" value="1"/>
</dbReference>
<dbReference type="OrthoDB" id="8958519at2"/>
<sequence length="300" mass="33394">MKRDIYALITTITLSVALGFSLFLIITDNVLPFTTQATVKTTSVGVFPEVSGYIEDIYVEEGEMVHKGDLLFRIEPKQYQIAKDKTEALLLQAKNKLTEASLHYNRVKKLSSRSLVSKEVLDNAIADKEIAQAYVLSAQSDLNMAKLNLERTQIRAKNSGIVTNLTSSKGMYASLSMPVIHLVKGVQWIEVDFTEKGLNSLTINKEVNIVYDAVPNQVYTGKIIAIDQAIDSGITKGGQLGNVAEETRWIRPQQKIRVRVIPNKSNPTLIAGSRASVMIRGQGCVSDVWMNILSWLRFIY</sequence>
<keyword evidence="3" id="KW-1133">Transmembrane helix</keyword>
<dbReference type="Gene3D" id="2.40.50.100">
    <property type="match status" value="1"/>
</dbReference>
<dbReference type="RefSeq" id="WP_075761658.1">
    <property type="nucleotide sequence ID" value="NZ_MJIL01000028.1"/>
</dbReference>
<dbReference type="Proteomes" id="UP000186905">
    <property type="component" value="Unassembled WGS sequence"/>
</dbReference>
<comment type="similarity">
    <text evidence="2">Belongs to the membrane fusion protein (MFP) (TC 8.A.1) family.</text>
</comment>
<evidence type="ECO:0000313" key="6">
    <source>
        <dbReference type="EMBL" id="OLQ83767.1"/>
    </source>
</evidence>
<organism evidence="6 7">
    <name type="scientific">Photobacterium proteolyticum</name>
    <dbReference type="NCBI Taxonomy" id="1903952"/>
    <lineage>
        <taxon>Bacteria</taxon>
        <taxon>Pseudomonadati</taxon>
        <taxon>Pseudomonadota</taxon>
        <taxon>Gammaproteobacteria</taxon>
        <taxon>Vibrionales</taxon>
        <taxon>Vibrionaceae</taxon>
        <taxon>Photobacterium</taxon>
    </lineage>
</organism>
<evidence type="ECO:0000259" key="4">
    <source>
        <dbReference type="Pfam" id="PF25876"/>
    </source>
</evidence>
<evidence type="ECO:0000256" key="3">
    <source>
        <dbReference type="SAM" id="Phobius"/>
    </source>
</evidence>
<dbReference type="Pfam" id="PF25917">
    <property type="entry name" value="BSH_RND"/>
    <property type="match status" value="1"/>
</dbReference>
<keyword evidence="7" id="KW-1185">Reference proteome</keyword>
<dbReference type="InterPro" id="IPR058624">
    <property type="entry name" value="MdtA-like_HH"/>
</dbReference>
<feature type="domain" description="Multidrug resistance protein MdtA-like alpha-helical hairpin" evidence="4">
    <location>
        <begin position="84"/>
        <end position="151"/>
    </location>
</feature>
<evidence type="ECO:0000256" key="2">
    <source>
        <dbReference type="ARBA" id="ARBA00009477"/>
    </source>
</evidence>
<evidence type="ECO:0000313" key="7">
    <source>
        <dbReference type="Proteomes" id="UP000186905"/>
    </source>
</evidence>
<dbReference type="SUPFAM" id="SSF111369">
    <property type="entry name" value="HlyD-like secretion proteins"/>
    <property type="match status" value="1"/>
</dbReference>
<dbReference type="STRING" id="1903952.BIT28_25110"/>
<accession>A0A1Q9H7P3</accession>
<dbReference type="Gene3D" id="2.40.30.170">
    <property type="match status" value="1"/>
</dbReference>
<comment type="caution">
    <text evidence="6">The sequence shown here is derived from an EMBL/GenBank/DDBJ whole genome shotgun (WGS) entry which is preliminary data.</text>
</comment>
<dbReference type="InterPro" id="IPR006143">
    <property type="entry name" value="RND_pump_MFP"/>
</dbReference>
<dbReference type="PANTHER" id="PTHR30367:SF1">
    <property type="entry name" value="MULTIDRUG RESISTANCE PROTEIN MDTN"/>
    <property type="match status" value="1"/>
</dbReference>
<name>A0A1Q9H7P3_9GAMM</name>
<feature type="transmembrane region" description="Helical" evidence="3">
    <location>
        <begin position="5"/>
        <end position="26"/>
    </location>
</feature>
<keyword evidence="3" id="KW-0812">Transmembrane</keyword>
<dbReference type="InterPro" id="IPR050393">
    <property type="entry name" value="MFP_Efflux_Pump"/>
</dbReference>
<dbReference type="Pfam" id="PF25876">
    <property type="entry name" value="HH_MFP_RND"/>
    <property type="match status" value="1"/>
</dbReference>
<evidence type="ECO:0000259" key="5">
    <source>
        <dbReference type="Pfam" id="PF25917"/>
    </source>
</evidence>
<feature type="domain" description="Multidrug resistance protein MdtA-like barrel-sandwich hybrid" evidence="5">
    <location>
        <begin position="44"/>
        <end position="174"/>
    </location>
</feature>
<dbReference type="NCBIfam" id="TIGR01730">
    <property type="entry name" value="RND_mfp"/>
    <property type="match status" value="1"/>
</dbReference>
<dbReference type="Gene3D" id="1.10.287.470">
    <property type="entry name" value="Helix hairpin bin"/>
    <property type="match status" value="1"/>
</dbReference>
<keyword evidence="3" id="KW-0472">Membrane</keyword>
<comment type="subcellular location">
    <subcellularLocation>
        <location evidence="1">Membrane</location>
        <topology evidence="1">Single-pass membrane protein</topology>
    </subcellularLocation>
</comment>
<dbReference type="EMBL" id="MJIL01000028">
    <property type="protein sequence ID" value="OLQ83767.1"/>
    <property type="molecule type" value="Genomic_DNA"/>
</dbReference>
<evidence type="ECO:0000256" key="1">
    <source>
        <dbReference type="ARBA" id="ARBA00004167"/>
    </source>
</evidence>
<dbReference type="InterPro" id="IPR058625">
    <property type="entry name" value="MdtA-like_BSH"/>
</dbReference>
<gene>
    <name evidence="6" type="ORF">BIT28_25110</name>
</gene>